<reference evidence="2" key="1">
    <citation type="submission" date="2020-09" db="EMBL/GenBank/DDBJ databases">
        <title>Pelobacter alkaliphilus sp. nov., a novel anaerobic arsenate-reducing bacterium from terrestrial mud volcano.</title>
        <authorList>
            <person name="Khomyakova M.A."/>
            <person name="Merkel A.Y."/>
            <person name="Slobodkin A.I."/>
        </authorList>
    </citation>
    <scope>NUCLEOTIDE SEQUENCE</scope>
    <source>
        <strain evidence="2">M08fum</strain>
    </source>
</reference>
<gene>
    <name evidence="2" type="ORF">ICT70_12770</name>
</gene>
<sequence>MSYLRTLHLCPFLLFFLFLSGCQATTGHYLGALADEEAVTAITPVLDAQQHWEEFYVTVDSRLMREEDQYRMTGWLSFSQHSRMMYARVADVELTLFLLDTDDLVVDYRKATHFRGLRPEDRIPFTVTLPLVDQAVAYTFGYQITLIDDEGASTTNWFYPRTRH</sequence>
<proteinExistence type="predicted"/>
<name>A0A8J6URK9_9BACT</name>
<dbReference type="EMBL" id="JACWUN010000016">
    <property type="protein sequence ID" value="MBD1401536.1"/>
    <property type="molecule type" value="Genomic_DNA"/>
</dbReference>
<keyword evidence="1" id="KW-0732">Signal</keyword>
<feature type="chain" id="PRO_5035145382" evidence="1">
    <location>
        <begin position="25"/>
        <end position="164"/>
    </location>
</feature>
<evidence type="ECO:0000256" key="1">
    <source>
        <dbReference type="SAM" id="SignalP"/>
    </source>
</evidence>
<protein>
    <submittedName>
        <fullName evidence="2">Uncharacterized protein</fullName>
    </submittedName>
</protein>
<dbReference type="RefSeq" id="WP_191157244.1">
    <property type="nucleotide sequence ID" value="NZ_JACWUN010000016.1"/>
</dbReference>
<evidence type="ECO:0000313" key="2">
    <source>
        <dbReference type="EMBL" id="MBD1401536.1"/>
    </source>
</evidence>
<comment type="caution">
    <text evidence="2">The sequence shown here is derived from an EMBL/GenBank/DDBJ whole genome shotgun (WGS) entry which is preliminary data.</text>
</comment>
<feature type="signal peptide" evidence="1">
    <location>
        <begin position="1"/>
        <end position="24"/>
    </location>
</feature>
<organism evidence="2 3">
    <name type="scientific">Pelovirga terrestris</name>
    <dbReference type="NCBI Taxonomy" id="2771352"/>
    <lineage>
        <taxon>Bacteria</taxon>
        <taxon>Pseudomonadati</taxon>
        <taxon>Thermodesulfobacteriota</taxon>
        <taxon>Desulfuromonadia</taxon>
        <taxon>Geobacterales</taxon>
        <taxon>Geobacteraceae</taxon>
        <taxon>Pelovirga</taxon>
    </lineage>
</organism>
<keyword evidence="3" id="KW-1185">Reference proteome</keyword>
<dbReference type="Proteomes" id="UP000632828">
    <property type="component" value="Unassembled WGS sequence"/>
</dbReference>
<accession>A0A8J6URK9</accession>
<dbReference type="PROSITE" id="PS51257">
    <property type="entry name" value="PROKAR_LIPOPROTEIN"/>
    <property type="match status" value="1"/>
</dbReference>
<evidence type="ECO:0000313" key="3">
    <source>
        <dbReference type="Proteomes" id="UP000632828"/>
    </source>
</evidence>
<dbReference type="AlphaFoldDB" id="A0A8J6URK9"/>